<dbReference type="Proteomes" id="UP001286313">
    <property type="component" value="Unassembled WGS sequence"/>
</dbReference>
<sequence>MTPPLTKKVLRSFLGMISFYKSFIPQAAEDTGPLSDLLRKDVREPIPWDQHHRDCLEHLKRALSTEPVLRILDLQLPFVLRTDASSYGLGVVLMQYHDGCPHPIAYAIRKLQDREKRYSTVERECLAVVYGITKFNYYLRGKEFILEVNHKPLLYLETFKGKNDRVLRWALNLQSYRFRNLRAAHQSRSTNFQVRPYHQRPSESMTEPTWTLEDRQPQPFGLETSCAFSLGWSHTLWSYLVAVGCP</sequence>
<dbReference type="GO" id="GO:0016787">
    <property type="term" value="F:hydrolase activity"/>
    <property type="evidence" value="ECO:0007669"/>
    <property type="project" value="UniProtKB-KW"/>
</dbReference>
<keyword evidence="3" id="KW-0548">Nucleotidyltransferase</keyword>
<comment type="caution">
    <text evidence="9">The sequence shown here is derived from an EMBL/GenBank/DDBJ whole genome shotgun (WGS) entry which is preliminary data.</text>
</comment>
<keyword evidence="5" id="KW-0255">Endonuclease</keyword>
<protein>
    <recommendedName>
        <fullName evidence="1">RNA-directed DNA polymerase</fullName>
        <ecNumber evidence="1">2.7.7.49</ecNumber>
    </recommendedName>
</protein>
<dbReference type="AlphaFoldDB" id="A0AAE1GDI2"/>
<evidence type="ECO:0000256" key="1">
    <source>
        <dbReference type="ARBA" id="ARBA00012493"/>
    </source>
</evidence>
<evidence type="ECO:0000313" key="9">
    <source>
        <dbReference type="EMBL" id="KAK3887598.1"/>
    </source>
</evidence>
<evidence type="ECO:0000256" key="5">
    <source>
        <dbReference type="ARBA" id="ARBA00022759"/>
    </source>
</evidence>
<evidence type="ECO:0000256" key="2">
    <source>
        <dbReference type="ARBA" id="ARBA00022679"/>
    </source>
</evidence>
<dbReference type="GO" id="GO:0004519">
    <property type="term" value="F:endonuclease activity"/>
    <property type="evidence" value="ECO:0007669"/>
    <property type="project" value="UniProtKB-KW"/>
</dbReference>
<reference evidence="9" key="1">
    <citation type="submission" date="2023-10" db="EMBL/GenBank/DDBJ databases">
        <title>Genome assemblies of two species of porcelain crab, Petrolisthes cinctipes and Petrolisthes manimaculis (Anomura: Porcellanidae).</title>
        <authorList>
            <person name="Angst P."/>
        </authorList>
    </citation>
    <scope>NUCLEOTIDE SEQUENCE</scope>
    <source>
        <strain evidence="9">PB745_01</strain>
        <tissue evidence="9">Gill</tissue>
    </source>
</reference>
<dbReference type="GO" id="GO:0003964">
    <property type="term" value="F:RNA-directed DNA polymerase activity"/>
    <property type="evidence" value="ECO:0007669"/>
    <property type="project" value="UniProtKB-KW"/>
</dbReference>
<dbReference type="InterPro" id="IPR043128">
    <property type="entry name" value="Rev_trsase/Diguanyl_cyclase"/>
</dbReference>
<dbReference type="PANTHER" id="PTHR37984">
    <property type="entry name" value="PROTEIN CBG26694"/>
    <property type="match status" value="1"/>
</dbReference>
<evidence type="ECO:0000256" key="3">
    <source>
        <dbReference type="ARBA" id="ARBA00022695"/>
    </source>
</evidence>
<evidence type="ECO:0000313" key="10">
    <source>
        <dbReference type="Proteomes" id="UP001286313"/>
    </source>
</evidence>
<dbReference type="Gene3D" id="3.30.70.270">
    <property type="match status" value="1"/>
</dbReference>
<keyword evidence="10" id="KW-1185">Reference proteome</keyword>
<keyword evidence="4" id="KW-0540">Nuclease</keyword>
<dbReference type="InterPro" id="IPR041373">
    <property type="entry name" value="RT_RNaseH"/>
</dbReference>
<dbReference type="InterPro" id="IPR050951">
    <property type="entry name" value="Retrovirus_Pol_polyprotein"/>
</dbReference>
<keyword evidence="7" id="KW-0695">RNA-directed DNA polymerase</keyword>
<organism evidence="9 10">
    <name type="scientific">Petrolisthes cinctipes</name>
    <name type="common">Flat porcelain crab</name>
    <dbReference type="NCBI Taxonomy" id="88211"/>
    <lineage>
        <taxon>Eukaryota</taxon>
        <taxon>Metazoa</taxon>
        <taxon>Ecdysozoa</taxon>
        <taxon>Arthropoda</taxon>
        <taxon>Crustacea</taxon>
        <taxon>Multicrustacea</taxon>
        <taxon>Malacostraca</taxon>
        <taxon>Eumalacostraca</taxon>
        <taxon>Eucarida</taxon>
        <taxon>Decapoda</taxon>
        <taxon>Pleocyemata</taxon>
        <taxon>Anomura</taxon>
        <taxon>Galatheoidea</taxon>
        <taxon>Porcellanidae</taxon>
        <taxon>Petrolisthes</taxon>
    </lineage>
</organism>
<evidence type="ECO:0000259" key="8">
    <source>
        <dbReference type="Pfam" id="PF17917"/>
    </source>
</evidence>
<evidence type="ECO:0000256" key="7">
    <source>
        <dbReference type="ARBA" id="ARBA00022918"/>
    </source>
</evidence>
<dbReference type="EC" id="2.7.7.49" evidence="1"/>
<dbReference type="EMBL" id="JAWQEG010000621">
    <property type="protein sequence ID" value="KAK3887598.1"/>
    <property type="molecule type" value="Genomic_DNA"/>
</dbReference>
<evidence type="ECO:0000256" key="6">
    <source>
        <dbReference type="ARBA" id="ARBA00022801"/>
    </source>
</evidence>
<dbReference type="PANTHER" id="PTHR37984:SF5">
    <property type="entry name" value="PROTEIN NYNRIN-LIKE"/>
    <property type="match status" value="1"/>
</dbReference>
<dbReference type="SUPFAM" id="SSF56672">
    <property type="entry name" value="DNA/RNA polymerases"/>
    <property type="match status" value="1"/>
</dbReference>
<evidence type="ECO:0000256" key="4">
    <source>
        <dbReference type="ARBA" id="ARBA00022722"/>
    </source>
</evidence>
<keyword evidence="2" id="KW-0808">Transferase</keyword>
<accession>A0AAE1GDI2</accession>
<dbReference type="Pfam" id="PF17917">
    <property type="entry name" value="RT_RNaseH"/>
    <property type="match status" value="1"/>
</dbReference>
<proteinExistence type="predicted"/>
<dbReference type="InterPro" id="IPR043502">
    <property type="entry name" value="DNA/RNA_pol_sf"/>
</dbReference>
<dbReference type="FunFam" id="3.30.70.270:FF:000020">
    <property type="entry name" value="Transposon Tf2-6 polyprotein-like Protein"/>
    <property type="match status" value="1"/>
</dbReference>
<name>A0AAE1GDI2_PETCI</name>
<gene>
    <name evidence="9" type="ORF">Pcinc_008302</name>
</gene>
<dbReference type="CDD" id="cd09274">
    <property type="entry name" value="RNase_HI_RT_Ty3"/>
    <property type="match status" value="1"/>
</dbReference>
<keyword evidence="6" id="KW-0378">Hydrolase</keyword>
<feature type="domain" description="Reverse transcriptase RNase H-like" evidence="8">
    <location>
        <begin position="73"/>
        <end position="176"/>
    </location>
</feature>